<reference evidence="2" key="1">
    <citation type="submission" date="2020-06" db="EMBL/GenBank/DDBJ databases">
        <authorList>
            <person name="Li T."/>
            <person name="Hu X."/>
            <person name="Zhang T."/>
            <person name="Song X."/>
            <person name="Zhang H."/>
            <person name="Dai N."/>
            <person name="Sheng W."/>
            <person name="Hou X."/>
            <person name="Wei L."/>
        </authorList>
    </citation>
    <scope>NUCLEOTIDE SEQUENCE</scope>
    <source>
        <strain evidence="2">3651</strain>
        <tissue evidence="2">Leaf</tissue>
    </source>
</reference>
<name>A0AAE1YIR0_9LAMI</name>
<dbReference type="AlphaFoldDB" id="A0AAE1YIR0"/>
<organism evidence="2 3">
    <name type="scientific">Sesamum alatum</name>
    <dbReference type="NCBI Taxonomy" id="300844"/>
    <lineage>
        <taxon>Eukaryota</taxon>
        <taxon>Viridiplantae</taxon>
        <taxon>Streptophyta</taxon>
        <taxon>Embryophyta</taxon>
        <taxon>Tracheophyta</taxon>
        <taxon>Spermatophyta</taxon>
        <taxon>Magnoliopsida</taxon>
        <taxon>eudicotyledons</taxon>
        <taxon>Gunneridae</taxon>
        <taxon>Pentapetalae</taxon>
        <taxon>asterids</taxon>
        <taxon>lamiids</taxon>
        <taxon>Lamiales</taxon>
        <taxon>Pedaliaceae</taxon>
        <taxon>Sesamum</taxon>
    </lineage>
</organism>
<feature type="region of interest" description="Disordered" evidence="1">
    <location>
        <begin position="1"/>
        <end position="39"/>
    </location>
</feature>
<evidence type="ECO:0000256" key="1">
    <source>
        <dbReference type="SAM" id="MobiDB-lite"/>
    </source>
</evidence>
<dbReference type="Proteomes" id="UP001293254">
    <property type="component" value="Unassembled WGS sequence"/>
</dbReference>
<accession>A0AAE1YIR0</accession>
<protein>
    <submittedName>
        <fullName evidence="2">Uncharacterized protein</fullName>
    </submittedName>
</protein>
<gene>
    <name evidence="2" type="ORF">Salat_0845900</name>
</gene>
<proteinExistence type="predicted"/>
<evidence type="ECO:0000313" key="2">
    <source>
        <dbReference type="EMBL" id="KAK4430842.1"/>
    </source>
</evidence>
<reference evidence="2" key="2">
    <citation type="journal article" date="2024" name="Plant">
        <title>Genomic evolution and insights into agronomic trait innovations of Sesamum species.</title>
        <authorList>
            <person name="Miao H."/>
            <person name="Wang L."/>
            <person name="Qu L."/>
            <person name="Liu H."/>
            <person name="Sun Y."/>
            <person name="Le M."/>
            <person name="Wang Q."/>
            <person name="Wei S."/>
            <person name="Zheng Y."/>
            <person name="Lin W."/>
            <person name="Duan Y."/>
            <person name="Cao H."/>
            <person name="Xiong S."/>
            <person name="Wang X."/>
            <person name="Wei L."/>
            <person name="Li C."/>
            <person name="Ma Q."/>
            <person name="Ju M."/>
            <person name="Zhao R."/>
            <person name="Li G."/>
            <person name="Mu C."/>
            <person name="Tian Q."/>
            <person name="Mei H."/>
            <person name="Zhang T."/>
            <person name="Gao T."/>
            <person name="Zhang H."/>
        </authorList>
    </citation>
    <scope>NUCLEOTIDE SEQUENCE</scope>
    <source>
        <strain evidence="2">3651</strain>
    </source>
</reference>
<sequence length="113" mass="12286">MKPSCSTSRPHQEFDCRSRQPNQSAQEDEAAAQGATVLRPRKTAQGFEASAQQAMRPAARLQQTEIQENCGLIVARPSVKRIAVQWSLAQAFPFPVQGRAANIVGSKGEPNIV</sequence>
<dbReference type="EMBL" id="JACGWO010000003">
    <property type="protein sequence ID" value="KAK4430842.1"/>
    <property type="molecule type" value="Genomic_DNA"/>
</dbReference>
<evidence type="ECO:0000313" key="3">
    <source>
        <dbReference type="Proteomes" id="UP001293254"/>
    </source>
</evidence>
<keyword evidence="3" id="KW-1185">Reference proteome</keyword>
<comment type="caution">
    <text evidence="2">The sequence shown here is derived from an EMBL/GenBank/DDBJ whole genome shotgun (WGS) entry which is preliminary data.</text>
</comment>